<protein>
    <submittedName>
        <fullName evidence="1">Uncharacterized protein</fullName>
    </submittedName>
</protein>
<name>A0A8J1XM81_OWEFU</name>
<dbReference type="OrthoDB" id="6089046at2759"/>
<dbReference type="Proteomes" id="UP000749559">
    <property type="component" value="Unassembled WGS sequence"/>
</dbReference>
<evidence type="ECO:0000313" key="2">
    <source>
        <dbReference type="Proteomes" id="UP000749559"/>
    </source>
</evidence>
<organism evidence="1 2">
    <name type="scientific">Owenia fusiformis</name>
    <name type="common">Polychaete worm</name>
    <dbReference type="NCBI Taxonomy" id="6347"/>
    <lineage>
        <taxon>Eukaryota</taxon>
        <taxon>Metazoa</taxon>
        <taxon>Spiralia</taxon>
        <taxon>Lophotrochozoa</taxon>
        <taxon>Annelida</taxon>
        <taxon>Polychaeta</taxon>
        <taxon>Sedentaria</taxon>
        <taxon>Canalipalpata</taxon>
        <taxon>Sabellida</taxon>
        <taxon>Oweniida</taxon>
        <taxon>Oweniidae</taxon>
        <taxon>Owenia</taxon>
    </lineage>
</organism>
<evidence type="ECO:0000313" key="1">
    <source>
        <dbReference type="EMBL" id="CAH1777445.1"/>
    </source>
</evidence>
<gene>
    <name evidence="1" type="ORF">OFUS_LOCUS4489</name>
</gene>
<comment type="caution">
    <text evidence="1">The sequence shown here is derived from an EMBL/GenBank/DDBJ whole genome shotgun (WGS) entry which is preliminary data.</text>
</comment>
<sequence length="204" mass="22963">MTTMNIALTLCLVCCIAVGFAKDIPSSKVVKYTDEEAKKNLEAIEYFVNKTPMSPYTKYIVTSGLKRMKRAGGTQGDNTHWCCKEDPVYNKEYHTRAERKVVQVTKTRRTSGKCGFGGWKRCTRDSTYTAMEVQYESVVDTREVPATEWVNGCPDRKIVCCKGFVLNTFVNNCMTNAELDELLGVLGRNSDALDLLHLFGEGRK</sequence>
<accession>A0A8J1XM81</accession>
<dbReference type="AlphaFoldDB" id="A0A8J1XM81"/>
<reference evidence="1" key="1">
    <citation type="submission" date="2022-03" db="EMBL/GenBank/DDBJ databases">
        <authorList>
            <person name="Martin C."/>
        </authorList>
    </citation>
    <scope>NUCLEOTIDE SEQUENCE</scope>
</reference>
<proteinExistence type="predicted"/>
<dbReference type="EMBL" id="CAIIXF020000002">
    <property type="protein sequence ID" value="CAH1777445.1"/>
    <property type="molecule type" value="Genomic_DNA"/>
</dbReference>
<keyword evidence="2" id="KW-1185">Reference proteome</keyword>